<dbReference type="RefSeq" id="WP_170230133.1">
    <property type="nucleotide sequence ID" value="NZ_BJXX01000028.1"/>
</dbReference>
<organism evidence="1 2">
    <name type="scientific">Aneurinibacillus danicus</name>
    <dbReference type="NCBI Taxonomy" id="267746"/>
    <lineage>
        <taxon>Bacteria</taxon>
        <taxon>Bacillati</taxon>
        <taxon>Bacillota</taxon>
        <taxon>Bacilli</taxon>
        <taxon>Bacillales</taxon>
        <taxon>Paenibacillaceae</taxon>
        <taxon>Aneurinibacillus group</taxon>
        <taxon>Aneurinibacillus</taxon>
    </lineage>
</organism>
<evidence type="ECO:0000313" key="1">
    <source>
        <dbReference type="EMBL" id="GEN33201.1"/>
    </source>
</evidence>
<reference evidence="1 2" key="1">
    <citation type="submission" date="2019-07" db="EMBL/GenBank/DDBJ databases">
        <title>Whole genome shotgun sequence of Aneurinibacillus danicus NBRC 102444.</title>
        <authorList>
            <person name="Hosoyama A."/>
            <person name="Uohara A."/>
            <person name="Ohji S."/>
            <person name="Ichikawa N."/>
        </authorList>
    </citation>
    <scope>NUCLEOTIDE SEQUENCE [LARGE SCALE GENOMIC DNA]</scope>
    <source>
        <strain evidence="1 2">NBRC 102444</strain>
    </source>
</reference>
<comment type="caution">
    <text evidence="1">The sequence shown here is derived from an EMBL/GenBank/DDBJ whole genome shotgun (WGS) entry which is preliminary data.</text>
</comment>
<dbReference type="InterPro" id="IPR025394">
    <property type="entry name" value="DUF4127"/>
</dbReference>
<gene>
    <name evidence="1" type="ORF">ADA01nite_06610</name>
</gene>
<protein>
    <recommendedName>
        <fullName evidence="3">DUF4127 family protein</fullName>
    </recommendedName>
</protein>
<keyword evidence="2" id="KW-1185">Reference proteome</keyword>
<dbReference type="Pfam" id="PF13552">
    <property type="entry name" value="DUF4127"/>
    <property type="match status" value="1"/>
</dbReference>
<proteinExistence type="predicted"/>
<sequence length="511" mass="58896">MKVLLLFLTLWVGLGTWGLSPVSAADGKLAGKKIVLIPLDSRPVNTEYITMLGEISGTSVVYPKEGMDEYRRSADYPKIKAFLMRELPKADAVFICVPQWLNGSLIEGRHTMSYILNGHRLDDLKSILSAYKDKKVYLIGLIPREKPSYAGAAFSYATELTQYGRKYAQYMLSKTEVSRNYMLYFLRKLESSIPSMYVKDYLRLFNENARVLYILSNWAKAGLVDEVVIGTDDTSDIGLPKLNEWRIRQYCREQGIRNVHIMTGADDITALLLARYKNEVTGSASRYDITFSHEGLKSKIKAYDGQPLNEVIRDKIAFVQPEEPVNSVPASLSLYIHSHEESIEKLKRWIHENPGRVRGVADVSYAGFLDTVWMENYLRQQLSREIDSFAAWNTSGNTLGLLVAHMEMIRDQPTWNTAHEKWLTLRYAEDYYYNVIKRYEFAMRYPSTMELSPNEEEALMKEVETQTNKFLTTLSLATRRDGHQESVPVPIRVEKAALPWHRIFEIRYIWR</sequence>
<accession>A0A511V524</accession>
<dbReference type="AlphaFoldDB" id="A0A511V524"/>
<evidence type="ECO:0000313" key="2">
    <source>
        <dbReference type="Proteomes" id="UP000321157"/>
    </source>
</evidence>
<dbReference type="EMBL" id="BJXX01000028">
    <property type="protein sequence ID" value="GEN33201.1"/>
    <property type="molecule type" value="Genomic_DNA"/>
</dbReference>
<name>A0A511V524_9BACL</name>
<dbReference type="Proteomes" id="UP000321157">
    <property type="component" value="Unassembled WGS sequence"/>
</dbReference>
<evidence type="ECO:0008006" key="3">
    <source>
        <dbReference type="Google" id="ProtNLM"/>
    </source>
</evidence>